<proteinExistence type="predicted"/>
<gene>
    <name evidence="1" type="ORF">E4663_10545</name>
</gene>
<organism evidence="1 2">
    <name type="scientific">Halobacillus salinus</name>
    <dbReference type="NCBI Taxonomy" id="192814"/>
    <lineage>
        <taxon>Bacteria</taxon>
        <taxon>Bacillati</taxon>
        <taxon>Bacillota</taxon>
        <taxon>Bacilli</taxon>
        <taxon>Bacillales</taxon>
        <taxon>Bacillaceae</taxon>
        <taxon>Halobacillus</taxon>
    </lineage>
</organism>
<dbReference type="Proteomes" id="UP000297982">
    <property type="component" value="Unassembled WGS sequence"/>
</dbReference>
<sequence length="143" mass="15908">MWKKTASLIVFVAVVLSGCNLEEEQEVVTENWTESEVFTSGTYEMIGEEDQLGFITAGPFQTDQKQKYMWHFWGQEVSGDLKVTAIHESGQEKEMLSGVPLGGPNNGADAHTPSMMSFPEQGMWKLDAFINGTLHGTVYVKVQ</sequence>
<accession>A0A4Z0H7G4</accession>
<dbReference type="AlphaFoldDB" id="A0A4Z0H7G4"/>
<keyword evidence="2" id="KW-1185">Reference proteome</keyword>
<reference evidence="1 2" key="1">
    <citation type="journal article" date="2003" name="Int. J. Syst. Evol. Microbiol.">
        <title>Halobacillus salinus sp. nov., isolated from a salt lake on the coast of the East Sea in Korea.</title>
        <authorList>
            <person name="Yoon J.H."/>
            <person name="Kang K.H."/>
            <person name="Park Y.H."/>
        </authorList>
    </citation>
    <scope>NUCLEOTIDE SEQUENCE [LARGE SCALE GENOMIC DNA]</scope>
    <source>
        <strain evidence="1 2">HSL-3</strain>
    </source>
</reference>
<name>A0A4Z0H7G4_9BACI</name>
<dbReference type="PROSITE" id="PS51257">
    <property type="entry name" value="PROKAR_LIPOPROTEIN"/>
    <property type="match status" value="1"/>
</dbReference>
<evidence type="ECO:0000313" key="1">
    <source>
        <dbReference type="EMBL" id="TGB05519.1"/>
    </source>
</evidence>
<dbReference type="EMBL" id="SRJC01000001">
    <property type="protein sequence ID" value="TGB05519.1"/>
    <property type="molecule type" value="Genomic_DNA"/>
</dbReference>
<protein>
    <recommendedName>
        <fullName evidence="3">DUF4871 domain-containing protein</fullName>
    </recommendedName>
</protein>
<dbReference type="RefSeq" id="WP_135327608.1">
    <property type="nucleotide sequence ID" value="NZ_SRJC01000001.1"/>
</dbReference>
<evidence type="ECO:0008006" key="3">
    <source>
        <dbReference type="Google" id="ProtNLM"/>
    </source>
</evidence>
<dbReference type="STRING" id="192814.GCA_900166575_02496"/>
<evidence type="ECO:0000313" key="2">
    <source>
        <dbReference type="Proteomes" id="UP000297982"/>
    </source>
</evidence>
<dbReference type="Gene3D" id="2.60.40.3830">
    <property type="match status" value="1"/>
</dbReference>
<comment type="caution">
    <text evidence="1">The sequence shown here is derived from an EMBL/GenBank/DDBJ whole genome shotgun (WGS) entry which is preliminary data.</text>
</comment>